<feature type="chain" id="PRO_5039488883" evidence="3">
    <location>
        <begin position="21"/>
        <end position="354"/>
    </location>
</feature>
<feature type="domain" description="Solute-binding protein family 3/N-terminal" evidence="4">
    <location>
        <begin position="61"/>
        <end position="293"/>
    </location>
</feature>
<keyword evidence="3" id="KW-0732">Signal</keyword>
<feature type="signal peptide" evidence="3">
    <location>
        <begin position="1"/>
        <end position="20"/>
    </location>
</feature>
<accession>A0A9D1AKD9</accession>
<dbReference type="InterPro" id="IPR027024">
    <property type="entry name" value="UCP027386_ABC_sbc_TM0202"/>
</dbReference>
<comment type="similarity">
    <text evidence="1">Belongs to the bacterial solute-binding protein SsuA/TauA family.</text>
</comment>
<feature type="compositionally biased region" description="Low complexity" evidence="2">
    <location>
        <begin position="28"/>
        <end position="51"/>
    </location>
</feature>
<dbReference type="PROSITE" id="PS51257">
    <property type="entry name" value="PROKAR_LIPOPROTEIN"/>
    <property type="match status" value="1"/>
</dbReference>
<dbReference type="EMBL" id="DVGZ01000001">
    <property type="protein sequence ID" value="HIR46054.1"/>
    <property type="molecule type" value="Genomic_DNA"/>
</dbReference>
<evidence type="ECO:0000256" key="1">
    <source>
        <dbReference type="ARBA" id="ARBA00010742"/>
    </source>
</evidence>
<dbReference type="PANTHER" id="PTHR30024:SF46">
    <property type="entry name" value="ABC TRANSPORTER, SUBSTRATE-BINDING LIPOPROTEIN"/>
    <property type="match status" value="1"/>
</dbReference>
<dbReference type="SUPFAM" id="SSF53850">
    <property type="entry name" value="Periplasmic binding protein-like II"/>
    <property type="match status" value="1"/>
</dbReference>
<evidence type="ECO:0000313" key="6">
    <source>
        <dbReference type="Proteomes" id="UP000824242"/>
    </source>
</evidence>
<sequence>MKLFQKLGSLFLAFTLALSAASCSTGTASSSSPSSSGASSSEAAVSQATESTPDDSSDAVTIRIGALKGPTGLGMLQLMQEAADGEKPYTFTLAGAADELTGKITTGELDAVALPTNSAAALYQKTGGEIQIAMVNTLGVLYLVTAGDESISSVSDLAGKTVYSSGQGTVAQYAFEYILSANGLEPGKDVTVEYKTEHSEIATLMASGQAEIAVLPQPFVTQVTSQNADLKVALDLTEEWDKATNGASILTMGCLAVRRDFAQEHKDALDAFLEDYRSSVEFVNANPKEAAAISGEMDLIPAAVAEKAIPECNIVYLDGANMKEKLPGFLQILFDANPKSVGGAMPEDDFYYEK</sequence>
<dbReference type="Pfam" id="PF12974">
    <property type="entry name" value="Phosphonate-bd"/>
    <property type="match status" value="1"/>
</dbReference>
<dbReference type="PANTHER" id="PTHR30024">
    <property type="entry name" value="ALIPHATIC SULFONATES-BINDING PROTEIN-RELATED"/>
    <property type="match status" value="1"/>
</dbReference>
<evidence type="ECO:0000256" key="2">
    <source>
        <dbReference type="SAM" id="MobiDB-lite"/>
    </source>
</evidence>
<proteinExistence type="inferred from homology"/>
<reference evidence="5" key="1">
    <citation type="submission" date="2020-10" db="EMBL/GenBank/DDBJ databases">
        <authorList>
            <person name="Gilroy R."/>
        </authorList>
    </citation>
    <scope>NUCLEOTIDE SEQUENCE</scope>
    <source>
        <strain evidence="5">ChiSxjej1B13-7958</strain>
    </source>
</reference>
<dbReference type="PIRSF" id="PIRSF027386">
    <property type="entry name" value="UCP027386_ABC_sbc_TM0202"/>
    <property type="match status" value="1"/>
</dbReference>
<comment type="caution">
    <text evidence="5">The sequence shown here is derived from an EMBL/GenBank/DDBJ whole genome shotgun (WGS) entry which is preliminary data.</text>
</comment>
<gene>
    <name evidence="5" type="ORF">IAB89_00110</name>
</gene>
<name>A0A9D1AKD9_9FIRM</name>
<organism evidence="5 6">
    <name type="scientific">Candidatus Caccousia avicola</name>
    <dbReference type="NCBI Taxonomy" id="2840721"/>
    <lineage>
        <taxon>Bacteria</taxon>
        <taxon>Bacillati</taxon>
        <taxon>Bacillota</taxon>
        <taxon>Clostridia</taxon>
        <taxon>Eubacteriales</taxon>
        <taxon>Oscillospiraceae</taxon>
        <taxon>Oscillospiraceae incertae sedis</taxon>
        <taxon>Candidatus Caccousia</taxon>
    </lineage>
</organism>
<dbReference type="Gene3D" id="3.40.190.10">
    <property type="entry name" value="Periplasmic binding protein-like II"/>
    <property type="match status" value="2"/>
</dbReference>
<dbReference type="InterPro" id="IPR001638">
    <property type="entry name" value="Solute-binding_3/MltF_N"/>
</dbReference>
<dbReference type="SMART" id="SM00062">
    <property type="entry name" value="PBPb"/>
    <property type="match status" value="1"/>
</dbReference>
<dbReference type="Proteomes" id="UP000824242">
    <property type="component" value="Unassembled WGS sequence"/>
</dbReference>
<dbReference type="AlphaFoldDB" id="A0A9D1AKD9"/>
<reference evidence="5" key="2">
    <citation type="journal article" date="2021" name="PeerJ">
        <title>Extensive microbial diversity within the chicken gut microbiome revealed by metagenomics and culture.</title>
        <authorList>
            <person name="Gilroy R."/>
            <person name="Ravi A."/>
            <person name="Getino M."/>
            <person name="Pursley I."/>
            <person name="Horton D.L."/>
            <person name="Alikhan N.F."/>
            <person name="Baker D."/>
            <person name="Gharbi K."/>
            <person name="Hall N."/>
            <person name="Watson M."/>
            <person name="Adriaenssens E.M."/>
            <person name="Foster-Nyarko E."/>
            <person name="Jarju S."/>
            <person name="Secka A."/>
            <person name="Antonio M."/>
            <person name="Oren A."/>
            <person name="Chaudhuri R.R."/>
            <person name="La Ragione R."/>
            <person name="Hildebrand F."/>
            <person name="Pallen M.J."/>
        </authorList>
    </citation>
    <scope>NUCLEOTIDE SEQUENCE</scope>
    <source>
        <strain evidence="5">ChiSxjej1B13-7958</strain>
    </source>
</reference>
<evidence type="ECO:0000256" key="3">
    <source>
        <dbReference type="SAM" id="SignalP"/>
    </source>
</evidence>
<evidence type="ECO:0000313" key="5">
    <source>
        <dbReference type="EMBL" id="HIR46054.1"/>
    </source>
</evidence>
<protein>
    <submittedName>
        <fullName evidence="5">ABC transporter substrate-binding protein</fullName>
    </submittedName>
</protein>
<feature type="region of interest" description="Disordered" evidence="2">
    <location>
        <begin position="28"/>
        <end position="58"/>
    </location>
</feature>
<evidence type="ECO:0000259" key="4">
    <source>
        <dbReference type="SMART" id="SM00062"/>
    </source>
</evidence>